<reference evidence="2" key="1">
    <citation type="submission" date="2021-02" db="EMBL/GenBank/DDBJ databases">
        <authorList>
            <person name="Nowell W R."/>
        </authorList>
    </citation>
    <scope>NUCLEOTIDE SEQUENCE</scope>
</reference>
<feature type="non-terminal residue" evidence="2">
    <location>
        <position position="84"/>
    </location>
</feature>
<proteinExistence type="predicted"/>
<feature type="compositionally biased region" description="Basic and acidic residues" evidence="1">
    <location>
        <begin position="1"/>
        <end position="13"/>
    </location>
</feature>
<evidence type="ECO:0000256" key="1">
    <source>
        <dbReference type="SAM" id="MobiDB-lite"/>
    </source>
</evidence>
<feature type="region of interest" description="Disordered" evidence="1">
    <location>
        <begin position="1"/>
        <end position="84"/>
    </location>
</feature>
<dbReference type="EMBL" id="CAJOBR010062113">
    <property type="protein sequence ID" value="CAF5074776.1"/>
    <property type="molecule type" value="Genomic_DNA"/>
</dbReference>
<accession>A0A822DL52</accession>
<comment type="caution">
    <text evidence="2">The sequence shown here is derived from an EMBL/GenBank/DDBJ whole genome shotgun (WGS) entry which is preliminary data.</text>
</comment>
<feature type="non-terminal residue" evidence="2">
    <location>
        <position position="1"/>
    </location>
</feature>
<feature type="compositionally biased region" description="Basic and acidic residues" evidence="1">
    <location>
        <begin position="26"/>
        <end position="52"/>
    </location>
</feature>
<name>A0A822DL52_9BILA</name>
<dbReference type="AlphaFoldDB" id="A0A822DL52"/>
<organism evidence="2 3">
    <name type="scientific">Rotaria socialis</name>
    <dbReference type="NCBI Taxonomy" id="392032"/>
    <lineage>
        <taxon>Eukaryota</taxon>
        <taxon>Metazoa</taxon>
        <taxon>Spiralia</taxon>
        <taxon>Gnathifera</taxon>
        <taxon>Rotifera</taxon>
        <taxon>Eurotatoria</taxon>
        <taxon>Bdelloidea</taxon>
        <taxon>Philodinida</taxon>
        <taxon>Philodinidae</taxon>
        <taxon>Rotaria</taxon>
    </lineage>
</organism>
<gene>
    <name evidence="2" type="ORF">QYT958_LOCUS43514</name>
</gene>
<protein>
    <submittedName>
        <fullName evidence="2">Uncharacterized protein</fullName>
    </submittedName>
</protein>
<evidence type="ECO:0000313" key="2">
    <source>
        <dbReference type="EMBL" id="CAF5074776.1"/>
    </source>
</evidence>
<evidence type="ECO:0000313" key="3">
    <source>
        <dbReference type="Proteomes" id="UP000663848"/>
    </source>
</evidence>
<dbReference type="Proteomes" id="UP000663848">
    <property type="component" value="Unassembled WGS sequence"/>
</dbReference>
<sequence length="84" mass="9191">SVEVKSQQDEPSNKIDSQQDQPSGDIGHEIDHPSENIKHAVELSHRTVDELKQTLTDTNSDEQRGEILSASVASDIAAPEQVDD</sequence>